<dbReference type="InterPro" id="IPR036188">
    <property type="entry name" value="FAD/NAD-bd_sf"/>
</dbReference>
<dbReference type="RefSeq" id="WP_010375529.1">
    <property type="nucleotide sequence ID" value="NZ_CP011924.1"/>
</dbReference>
<dbReference type="PANTHER" id="PTHR43747:SF4">
    <property type="entry name" value="FLAVIN-DEPENDENT TRYPTOPHAN HALOGENASE"/>
    <property type="match status" value="1"/>
</dbReference>
<dbReference type="PIRSF" id="PIRSF011396">
    <property type="entry name" value="Trp_halogenase"/>
    <property type="match status" value="1"/>
</dbReference>
<dbReference type="SUPFAM" id="SSF51905">
    <property type="entry name" value="FAD/NAD(P)-binding domain"/>
    <property type="match status" value="1"/>
</dbReference>
<dbReference type="InterPro" id="IPR033856">
    <property type="entry name" value="Trp_halogen"/>
</dbReference>
<keyword evidence="2" id="KW-1185">Reference proteome</keyword>
<reference evidence="1 2" key="1">
    <citation type="submission" date="2015-06" db="EMBL/GenBank/DDBJ databases">
        <authorList>
            <person name="Xie B.-B."/>
            <person name="Rong J.-C."/>
            <person name="Qin Q.-L."/>
            <person name="Zhang Y.-Z."/>
        </authorList>
    </citation>
    <scope>NUCLEOTIDE SEQUENCE [LARGE SCALE GENOMIC DNA]</scope>
    <source>
        <strain evidence="1 2">JCM 20779</strain>
    </source>
</reference>
<proteinExistence type="predicted"/>
<evidence type="ECO:0000313" key="2">
    <source>
        <dbReference type="Proteomes" id="UP000016521"/>
    </source>
</evidence>
<sequence length="504" mass="56941">MNITKIAIVGGGTAGWLAANHLGLALSSNSNVEITVIESLDIPSIGVGEGTVPYIVKSLKKFGISEAELLGSCDATFKQGIRFVSWLDEKVHGAHNFYYHPFEAPYPEGLDITNIWLNLGKKIPFDYVGIQSRVCESGLAPKLKTDGNYQGVLPYAYHFDAAKFAKLLKRNALDRFNVRVLNGTVDESKLDQTGHIESLCMTNGDILHFDFYVDCTGFSAKLISSVSNDSFQDKSEQLLVDTALVQQIERDDPSSLNPYTTATAHKAGWMWEIPLTSRTGTGFVYASKYMSHKEALETYARMLNVDSVNPRKIEMRVGYRNQSWSKNCVALGLAQGFVEPLEATSILLTDFSAEFLSKNFPLSRAEISVFSDHYNDAVNCAWESTIDFIQLHYILSDRVDSDFWVEYRSEVKLSDSLERKLAKFKLRSPQQMDFWSRFELFNEKNFLYVLYGMKFNTHPQTTSQAEFDIGLKLLDKNNEQLRRAKGALLDHGEWLKQLKQYMSS</sequence>
<dbReference type="Pfam" id="PF04820">
    <property type="entry name" value="Trp_halogenase"/>
    <property type="match status" value="1"/>
</dbReference>
<accession>A0ABN5C8Q9</accession>
<dbReference type="InterPro" id="IPR050816">
    <property type="entry name" value="Flavin-dep_Halogenase_NPB"/>
</dbReference>
<dbReference type="Gene3D" id="3.50.50.60">
    <property type="entry name" value="FAD/NAD(P)-binding domain"/>
    <property type="match status" value="1"/>
</dbReference>
<name>A0ABN5C8Q9_PSEO7</name>
<protein>
    <submittedName>
        <fullName evidence="1">FADH2 O2-dependent halogenase I</fullName>
    </submittedName>
</protein>
<dbReference type="Proteomes" id="UP000016521">
    <property type="component" value="Chromosome I"/>
</dbReference>
<evidence type="ECO:0000313" key="1">
    <source>
        <dbReference type="EMBL" id="ATD06017.1"/>
    </source>
</evidence>
<gene>
    <name evidence="1" type="primary">prnA</name>
    <name evidence="1" type="ORF">PPIS_a0780</name>
</gene>
<organism evidence="1 2">
    <name type="scientific">Pseudoalteromonas piscicida</name>
    <dbReference type="NCBI Taxonomy" id="43662"/>
    <lineage>
        <taxon>Bacteria</taxon>
        <taxon>Pseudomonadati</taxon>
        <taxon>Pseudomonadota</taxon>
        <taxon>Gammaproteobacteria</taxon>
        <taxon>Alteromonadales</taxon>
        <taxon>Pseudoalteromonadaceae</taxon>
        <taxon>Pseudoalteromonas</taxon>
    </lineage>
</organism>
<dbReference type="EMBL" id="CP011924">
    <property type="protein sequence ID" value="ATD06017.1"/>
    <property type="molecule type" value="Genomic_DNA"/>
</dbReference>
<dbReference type="PANTHER" id="PTHR43747">
    <property type="entry name" value="FAD-BINDING PROTEIN"/>
    <property type="match status" value="1"/>
</dbReference>
<dbReference type="InterPro" id="IPR006905">
    <property type="entry name" value="Flavin_halogenase"/>
</dbReference>